<dbReference type="GO" id="GO:0009007">
    <property type="term" value="F:site-specific DNA-methyltransferase (adenine-specific) activity"/>
    <property type="evidence" value="ECO:0007669"/>
    <property type="project" value="UniProtKB-EC"/>
</dbReference>
<dbReference type="EMBL" id="ACDX02000057">
    <property type="protein sequence ID" value="EFC86887.1"/>
    <property type="molecule type" value="Genomic_DNA"/>
</dbReference>
<dbReference type="AlphaFoldDB" id="D3A1A4"/>
<evidence type="ECO:0000313" key="8">
    <source>
        <dbReference type="EMBL" id="EFC86887.1"/>
    </source>
</evidence>
<dbReference type="Pfam" id="PF01555">
    <property type="entry name" value="N6_N4_Mtase"/>
    <property type="match status" value="1"/>
</dbReference>
<evidence type="ECO:0000256" key="5">
    <source>
        <dbReference type="ARBA" id="ARBA00022691"/>
    </source>
</evidence>
<keyword evidence="4 8" id="KW-0808">Transferase</keyword>
<dbReference type="GO" id="GO:0003677">
    <property type="term" value="F:DNA binding"/>
    <property type="evidence" value="ECO:0007669"/>
    <property type="project" value="InterPro"/>
</dbReference>
<protein>
    <recommendedName>
        <fullName evidence="2">site-specific DNA-methyltransferase (adenine-specific)</fullName>
        <ecNumber evidence="2">2.1.1.72</ecNumber>
    </recommendedName>
</protein>
<dbReference type="EC" id="2.1.1.72" evidence="2"/>
<dbReference type="InterPro" id="IPR002052">
    <property type="entry name" value="DNA_methylase_N6_adenine_CS"/>
</dbReference>
<evidence type="ECO:0000256" key="4">
    <source>
        <dbReference type="ARBA" id="ARBA00022679"/>
    </source>
</evidence>
<keyword evidence="5" id="KW-0949">S-adenosyl-L-methionine</keyword>
<feature type="non-terminal residue" evidence="8">
    <location>
        <position position="185"/>
    </location>
</feature>
<feature type="domain" description="DNA methylase N-4/N-6" evidence="7">
    <location>
        <begin position="17"/>
        <end position="155"/>
    </location>
</feature>
<dbReference type="Gene3D" id="3.40.50.150">
    <property type="entry name" value="Vaccinia Virus protein VP39"/>
    <property type="match status" value="1"/>
</dbReference>
<evidence type="ECO:0000313" key="9">
    <source>
        <dbReference type="Proteomes" id="UP000003344"/>
    </source>
</evidence>
<evidence type="ECO:0000256" key="1">
    <source>
        <dbReference type="ARBA" id="ARBA00006594"/>
    </source>
</evidence>
<dbReference type="Proteomes" id="UP000003344">
    <property type="component" value="Unassembled WGS sequence"/>
</dbReference>
<dbReference type="PRINTS" id="PR00506">
    <property type="entry name" value="D21N6MTFRASE"/>
</dbReference>
<comment type="similarity">
    <text evidence="1">Belongs to the N(4)/N(6)-methyltransferase family.</text>
</comment>
<dbReference type="InterPro" id="IPR029063">
    <property type="entry name" value="SAM-dependent_MTases_sf"/>
</dbReference>
<organism evidence="8 9">
    <name type="scientific">Neisseria mucosa (strain ATCC 25996 / DSM 4631 / NCTC 10774 / M26)</name>
    <dbReference type="NCBI Taxonomy" id="546266"/>
    <lineage>
        <taxon>Bacteria</taxon>
        <taxon>Pseudomonadati</taxon>
        <taxon>Pseudomonadota</taxon>
        <taxon>Betaproteobacteria</taxon>
        <taxon>Neisseriales</taxon>
        <taxon>Neisseriaceae</taxon>
        <taxon>Neisseria</taxon>
    </lineage>
</organism>
<sequence length="185" mass="21331">DNLEVLKHLKNAYANSVKMIYIDPPYNTGSDGFVYQDDRKFTPEELARLANIDEDEAARILDFTDKGSNSHSAWLTFMYPRLYIARELLKDDGVIFISIDDNEAAQLKLLCDEVFGEGNFVEQIIWEKKFSPQNDAKYFSENHDYLICYAKNITELEIKLLPRTEGTNARYKNIDNDPRGAWTSG</sequence>
<dbReference type="RefSeq" id="WP_003745428.1">
    <property type="nucleotide sequence ID" value="NZ_ACDX02000057.1"/>
</dbReference>
<keyword evidence="3 8" id="KW-0489">Methyltransferase</keyword>
<evidence type="ECO:0000256" key="2">
    <source>
        <dbReference type="ARBA" id="ARBA00011900"/>
    </source>
</evidence>
<comment type="caution">
    <text evidence="8">The sequence shown here is derived from an EMBL/GenBank/DDBJ whole genome shotgun (WGS) entry which is preliminary data.</text>
</comment>
<evidence type="ECO:0000256" key="3">
    <source>
        <dbReference type="ARBA" id="ARBA00022603"/>
    </source>
</evidence>
<dbReference type="SUPFAM" id="SSF53335">
    <property type="entry name" value="S-adenosyl-L-methionine-dependent methyltransferases"/>
    <property type="match status" value="1"/>
</dbReference>
<reference evidence="8 9" key="1">
    <citation type="submission" date="2009-10" db="EMBL/GenBank/DDBJ databases">
        <authorList>
            <person name="Weinstock G."/>
            <person name="Sodergren E."/>
            <person name="Clifton S."/>
            <person name="Fulton L."/>
            <person name="Fulton B."/>
            <person name="Courtney L."/>
            <person name="Fronick C."/>
            <person name="Harrison M."/>
            <person name="Strong C."/>
            <person name="Farmer C."/>
            <person name="Delahaunty K."/>
            <person name="Markovic C."/>
            <person name="Hall O."/>
            <person name="Minx P."/>
            <person name="Tomlinson C."/>
            <person name="Mitreva M."/>
            <person name="Nelson J."/>
            <person name="Hou S."/>
            <person name="Wollam A."/>
            <person name="Pepin K.H."/>
            <person name="Johnson M."/>
            <person name="Bhonagiri V."/>
            <person name="Nash W.E."/>
            <person name="Warren W."/>
            <person name="Chinwalla A."/>
            <person name="Mardis E.R."/>
            <person name="Wilson R.K."/>
        </authorList>
    </citation>
    <scope>NUCLEOTIDE SEQUENCE [LARGE SCALE GENOMIC DNA]</scope>
    <source>
        <strain evidence="9">ATCC 25996 / DSM 4631 / NCTC 10774 / M26</strain>
    </source>
</reference>
<dbReference type="STRING" id="546266.NEIMUCOT_06698"/>
<feature type="non-terminal residue" evidence="8">
    <location>
        <position position="1"/>
    </location>
</feature>
<gene>
    <name evidence="8" type="ORF">NEIMUCOT_06698</name>
</gene>
<dbReference type="GO" id="GO:0032259">
    <property type="term" value="P:methylation"/>
    <property type="evidence" value="ECO:0007669"/>
    <property type="project" value="UniProtKB-KW"/>
</dbReference>
<dbReference type="InterPro" id="IPR002941">
    <property type="entry name" value="DNA_methylase_N4/N6"/>
</dbReference>
<dbReference type="PROSITE" id="PS00092">
    <property type="entry name" value="N6_MTASE"/>
    <property type="match status" value="1"/>
</dbReference>
<comment type="catalytic activity">
    <reaction evidence="6">
        <text>a 2'-deoxyadenosine in DNA + S-adenosyl-L-methionine = an N(6)-methyl-2'-deoxyadenosine in DNA + S-adenosyl-L-homocysteine + H(+)</text>
        <dbReference type="Rhea" id="RHEA:15197"/>
        <dbReference type="Rhea" id="RHEA-COMP:12418"/>
        <dbReference type="Rhea" id="RHEA-COMP:12419"/>
        <dbReference type="ChEBI" id="CHEBI:15378"/>
        <dbReference type="ChEBI" id="CHEBI:57856"/>
        <dbReference type="ChEBI" id="CHEBI:59789"/>
        <dbReference type="ChEBI" id="CHEBI:90615"/>
        <dbReference type="ChEBI" id="CHEBI:90616"/>
        <dbReference type="EC" id="2.1.1.72"/>
    </reaction>
</comment>
<dbReference type="eggNOG" id="COG2189">
    <property type="taxonomic scope" value="Bacteria"/>
</dbReference>
<dbReference type="InterPro" id="IPR002295">
    <property type="entry name" value="N4/N6-MTase_EcoPI_Mod-like"/>
</dbReference>
<evidence type="ECO:0000259" key="7">
    <source>
        <dbReference type="Pfam" id="PF01555"/>
    </source>
</evidence>
<dbReference type="GO" id="GO:0008170">
    <property type="term" value="F:N-methyltransferase activity"/>
    <property type="evidence" value="ECO:0007669"/>
    <property type="project" value="InterPro"/>
</dbReference>
<proteinExistence type="inferred from homology"/>
<accession>D3A1A4</accession>
<name>D3A1A4_NEIM2</name>
<evidence type="ECO:0000256" key="6">
    <source>
        <dbReference type="ARBA" id="ARBA00047942"/>
    </source>
</evidence>